<feature type="domain" description="Fungal-type protein kinase" evidence="2">
    <location>
        <begin position="256"/>
        <end position="451"/>
    </location>
</feature>
<reference evidence="3 4" key="1">
    <citation type="journal article" date="2020" name="ISME J.">
        <title>Uncovering the hidden diversity of litter-decomposition mechanisms in mushroom-forming fungi.</title>
        <authorList>
            <person name="Floudas D."/>
            <person name="Bentzer J."/>
            <person name="Ahren D."/>
            <person name="Johansson T."/>
            <person name="Persson P."/>
            <person name="Tunlid A."/>
        </authorList>
    </citation>
    <scope>NUCLEOTIDE SEQUENCE [LARGE SCALE GENOMIC DNA]</scope>
    <source>
        <strain evidence="3 4">CBS 101986</strain>
    </source>
</reference>
<dbReference type="InterPro" id="IPR040976">
    <property type="entry name" value="Pkinase_fungal"/>
</dbReference>
<sequence>MISYFGKLYARNGDPAYYPCEPFAVEVLTQTTIMAAALPEYVGVHQAPVAPAPIPTSQTVLYRLFNEMEEGCEVSLSMATQRDENAFPDTENLAFDREFSKEHLLKNMKTNLRVDTSVEEFCGRIWGLDTAKNHQHFVAGLGSQPSNAFTDVFLNKDEAYHLENFFASGAPDLLRVWKAAVSVGDEIDVAPDWEDVKAFVVFSQGKSTSICLEDGESRMPSAIKNPVPATGAAAGQCFSSSLKRRRESAYSQSTSTLKRLRTSQVISEDEIRLATYAVECLVDYTRRYAAGILVDGTSISLYYMDRNLSIRTAPFDFSTREGAQYLALVIFALTQCDNICAGFDPHIHLLQLSDDPSLHKLVANDHDVINFDAECFAFPQPLGARPVFYLVGDCIHRYSGLFGHGMSTFTVQEGTLGMPIATPKRILKTIWRRATSPSDAEIVEKLKATVAELAAFLPIMEDIGRWDAKALNFPWVKMSLPPLENGEELALQCSLTNPDMHIWEVDTLDNFKKIFKDCLQVHHLAWSKGSILHGSISEQSLGAYKQPEGSADAYNGIIKHWELGTEYPHRPPVEIGNLKAQSTRPFDASVFMAIDVAEDASYLHHSGSVRTQHFYRHDLESFFYILVWACVHYSLADKHRDAPHPHEKIRGWLNLGRGAECKRELLQDDNLFMLLVTDLVKDDWQCLVRGWVMPLRNMFADAIQSIPHEESPEYEKLSHVAMSEILDKRPADTSEQSVTRTVVPPTPSAIHITPRKEIDERPPWSAAVTPGFEDRAPFFRSSEDTWDRIQERKEREFDRRSRELDRRERELERRERELERRQREYEVDKARWMTEVAAAPRWQEAIELLQTRLDTELVAERQKSAAREAELESTLMTKVHETLEKERQLYGVIRMSDNEVNEMVENSVGYLLQSDEDIADRVRFQSLLYLSQERLASEAGLEPASGSGSLAVAWRLALGPSVVTEDRYNKAVEMLSTKDLKGDTKALMENKLAMEYVVEYTSHLRKDGSEMGDHSFSPGRIARDDYLETVRRQSKQSGVDYDALVTLVDFVCPK</sequence>
<dbReference type="AlphaFoldDB" id="A0A8H5EZU1"/>
<organism evidence="3 4">
    <name type="scientific">Psilocybe cf. subviscida</name>
    <dbReference type="NCBI Taxonomy" id="2480587"/>
    <lineage>
        <taxon>Eukaryota</taxon>
        <taxon>Fungi</taxon>
        <taxon>Dikarya</taxon>
        <taxon>Basidiomycota</taxon>
        <taxon>Agaricomycotina</taxon>
        <taxon>Agaricomycetes</taxon>
        <taxon>Agaricomycetidae</taxon>
        <taxon>Agaricales</taxon>
        <taxon>Agaricineae</taxon>
        <taxon>Strophariaceae</taxon>
        <taxon>Psilocybe</taxon>
    </lineage>
</organism>
<protein>
    <recommendedName>
        <fullName evidence="2">Fungal-type protein kinase domain-containing protein</fullName>
    </recommendedName>
</protein>
<feature type="region of interest" description="Disordered" evidence="1">
    <location>
        <begin position="797"/>
        <end position="820"/>
    </location>
</feature>
<evidence type="ECO:0000313" key="3">
    <source>
        <dbReference type="EMBL" id="KAF5318685.1"/>
    </source>
</evidence>
<keyword evidence="4" id="KW-1185">Reference proteome</keyword>
<feature type="region of interest" description="Disordered" evidence="1">
    <location>
        <begin position="729"/>
        <end position="748"/>
    </location>
</feature>
<dbReference type="Pfam" id="PF17667">
    <property type="entry name" value="Pkinase_fungal"/>
    <property type="match status" value="2"/>
</dbReference>
<feature type="domain" description="Fungal-type protein kinase" evidence="2">
    <location>
        <begin position="500"/>
        <end position="630"/>
    </location>
</feature>
<dbReference type="PANTHER" id="PTHR38248:SF2">
    <property type="entry name" value="FUNK1 11"/>
    <property type="match status" value="1"/>
</dbReference>
<evidence type="ECO:0000259" key="2">
    <source>
        <dbReference type="Pfam" id="PF17667"/>
    </source>
</evidence>
<dbReference type="PANTHER" id="PTHR38248">
    <property type="entry name" value="FUNK1 6"/>
    <property type="match status" value="1"/>
</dbReference>
<dbReference type="EMBL" id="JAACJJ010000030">
    <property type="protein sequence ID" value="KAF5318685.1"/>
    <property type="molecule type" value="Genomic_DNA"/>
</dbReference>
<dbReference type="OrthoDB" id="5569250at2759"/>
<dbReference type="Proteomes" id="UP000567179">
    <property type="component" value="Unassembled WGS sequence"/>
</dbReference>
<name>A0A8H5EZU1_9AGAR</name>
<gene>
    <name evidence="3" type="ORF">D9619_010652</name>
</gene>
<evidence type="ECO:0000256" key="1">
    <source>
        <dbReference type="SAM" id="MobiDB-lite"/>
    </source>
</evidence>
<accession>A0A8H5EZU1</accession>
<proteinExistence type="predicted"/>
<comment type="caution">
    <text evidence="3">The sequence shown here is derived from an EMBL/GenBank/DDBJ whole genome shotgun (WGS) entry which is preliminary data.</text>
</comment>
<evidence type="ECO:0000313" key="4">
    <source>
        <dbReference type="Proteomes" id="UP000567179"/>
    </source>
</evidence>